<accession>A0A7W2ETR0</accession>
<dbReference type="CDD" id="cd06325">
    <property type="entry name" value="PBP1_ABC_unchar_transporter"/>
    <property type="match status" value="1"/>
</dbReference>
<gene>
    <name evidence="1" type="ORF">H3H37_15450</name>
</gene>
<dbReference type="InterPro" id="IPR007487">
    <property type="entry name" value="ABC_transpt-TYRBP-like"/>
</dbReference>
<keyword evidence="2" id="KW-1185">Reference proteome</keyword>
<dbReference type="PANTHER" id="PTHR35271">
    <property type="entry name" value="ABC TRANSPORTER, SUBSTRATE-BINDING LIPOPROTEIN-RELATED"/>
    <property type="match status" value="1"/>
</dbReference>
<dbReference type="Pfam" id="PF04392">
    <property type="entry name" value="ABC_sub_bind"/>
    <property type="match status" value="1"/>
</dbReference>
<dbReference type="PANTHER" id="PTHR35271:SF1">
    <property type="entry name" value="ABC TRANSPORTER, SUBSTRATE-BINDING LIPOPROTEIN"/>
    <property type="match status" value="1"/>
</dbReference>
<name>A0A7W2ETR0_9BURK</name>
<reference evidence="1 2" key="1">
    <citation type="submission" date="2020-07" db="EMBL/GenBank/DDBJ databases">
        <title>Novel species isolated from subtropical streams in China.</title>
        <authorList>
            <person name="Lu H."/>
        </authorList>
    </citation>
    <scope>NUCLEOTIDE SEQUENCE [LARGE SCALE GENOMIC DNA]</scope>
    <source>
        <strain evidence="1 2">LX20W</strain>
    </source>
</reference>
<comment type="caution">
    <text evidence="1">The sequence shown here is derived from an EMBL/GenBank/DDBJ whole genome shotgun (WGS) entry which is preliminary data.</text>
</comment>
<evidence type="ECO:0000313" key="1">
    <source>
        <dbReference type="EMBL" id="MBA5638454.1"/>
    </source>
</evidence>
<dbReference type="Gene3D" id="3.40.50.2300">
    <property type="match status" value="2"/>
</dbReference>
<sequence>MTDTANMAGMAVTPPRRRALLRAAHVTCAAGAWLACPVLRAKPRPYRIYMMLYRGQSAVEQGFRDYFAVNDIDVELVVRDVAQDIGKVPQLVAEARTLHADLIYTWGTPITLAVAGRAGAVDPAVHVTDIPVVFTMVASPLGSGLVTSLASSGRNLTGACHVVPLQQQLSAIRAYRRFERIAVIYNPAEPNSVQNVAEWRAMAAANGLRLLEKPVPLDAKGQPDAVALPELVAGLARTGTQLLYIGPDSFLAANRKALTAAALAHRLPTFAATEVYLRDGKALFGLVSGYDSVGRLTAHKAAQILVHHMAPAAIPIETLARFSYLVNMAVADQLQLYPPLKVINYGELLR</sequence>
<evidence type="ECO:0000313" key="2">
    <source>
        <dbReference type="Proteomes" id="UP000534388"/>
    </source>
</evidence>
<proteinExistence type="predicted"/>
<dbReference type="EMBL" id="JACEZT010000009">
    <property type="protein sequence ID" value="MBA5638454.1"/>
    <property type="molecule type" value="Genomic_DNA"/>
</dbReference>
<dbReference type="AlphaFoldDB" id="A0A7W2ETR0"/>
<dbReference type="Proteomes" id="UP000534388">
    <property type="component" value="Unassembled WGS sequence"/>
</dbReference>
<organism evidence="1 2">
    <name type="scientific">Rugamonas brunnea</name>
    <dbReference type="NCBI Taxonomy" id="2758569"/>
    <lineage>
        <taxon>Bacteria</taxon>
        <taxon>Pseudomonadati</taxon>
        <taxon>Pseudomonadota</taxon>
        <taxon>Betaproteobacteria</taxon>
        <taxon>Burkholderiales</taxon>
        <taxon>Oxalobacteraceae</taxon>
        <taxon>Telluria group</taxon>
        <taxon>Rugamonas</taxon>
    </lineage>
</organism>
<protein>
    <submittedName>
        <fullName evidence="1">ABC transporter substrate-binding protein</fullName>
    </submittedName>
</protein>
<dbReference type="RefSeq" id="WP_182164004.1">
    <property type="nucleotide sequence ID" value="NZ_JACEZT010000009.1"/>
</dbReference>